<dbReference type="EMBL" id="CAADRN010000283">
    <property type="protein sequence ID" value="VFU17107.1"/>
    <property type="molecule type" value="Genomic_DNA"/>
</dbReference>
<keyword evidence="2" id="KW-0547">Nucleotide-binding</keyword>
<accession>A0A485M4V5</accession>
<dbReference type="Pfam" id="PF00005">
    <property type="entry name" value="ABC_tran"/>
    <property type="match status" value="1"/>
</dbReference>
<keyword evidence="5" id="KW-0378">Hydrolase</keyword>
<dbReference type="InterPro" id="IPR003439">
    <property type="entry name" value="ABC_transporter-like_ATP-bd"/>
</dbReference>
<evidence type="ECO:0000259" key="4">
    <source>
        <dbReference type="PROSITE" id="PS50893"/>
    </source>
</evidence>
<dbReference type="InterPro" id="IPR027417">
    <property type="entry name" value="P-loop_NTPase"/>
</dbReference>
<evidence type="ECO:0000256" key="2">
    <source>
        <dbReference type="ARBA" id="ARBA00022741"/>
    </source>
</evidence>
<dbReference type="InterPro" id="IPR003593">
    <property type="entry name" value="AAA+_ATPase"/>
</dbReference>
<dbReference type="PANTHER" id="PTHR42781:SF4">
    <property type="entry name" value="SPERMIDINE_PUTRESCINE IMPORT ATP-BINDING PROTEIN POTA"/>
    <property type="match status" value="1"/>
</dbReference>
<dbReference type="InterPro" id="IPR050093">
    <property type="entry name" value="ABC_SmlMolc_Importer"/>
</dbReference>
<dbReference type="AlphaFoldDB" id="A0A485M4V5"/>
<feature type="domain" description="ABC transporter" evidence="4">
    <location>
        <begin position="4"/>
        <end position="236"/>
    </location>
</feature>
<gene>
    <name evidence="5" type="primary">potA</name>
    <name evidence="5" type="ORF">SCFA_3530001</name>
</gene>
<sequence length="386" mass="42952">MSRVLLEVADLRVKAGGFLLRDINFEMMGDEYLVILGPTGSGKTVLLESLAGLRDIAGGRVCLNGKDITHEPPENRYLGFAYQDGLLYNFLSVRENVLFGARARGMAGDPGVIRRMEQLVESMGISHLLDRSPKNLSGGERQRVSLARAILTRPEVLLLDEPLSALDPQTRHAMQLLLKEIHSAEGLGIIHVTHDFSETLQLGTRVIIMNNGRMEQVGHPKEVFFYPATEFSAKFIGMENIIRGIIRKDNQGQLWFVLENGDLNFGPLSEGSFGTGQLPQTDEPAILLVRAGNIRLEHGDPPVTAVNCWEAVIRNVFFDRTHVDVYCDGKGLWRTSLSFFEWENLGLGEGDRVRLSVRPQDIHLISGEGHCDAEAMPSKGFKKYVF</sequence>
<dbReference type="InterPro" id="IPR008995">
    <property type="entry name" value="Mo/tungstate-bd_C_term_dom"/>
</dbReference>
<organism evidence="5">
    <name type="scientific">anaerobic digester metagenome</name>
    <dbReference type="NCBI Taxonomy" id="1263854"/>
    <lineage>
        <taxon>unclassified sequences</taxon>
        <taxon>metagenomes</taxon>
        <taxon>ecological metagenomes</taxon>
    </lineage>
</organism>
<evidence type="ECO:0000256" key="3">
    <source>
        <dbReference type="ARBA" id="ARBA00022840"/>
    </source>
</evidence>
<dbReference type="EC" id="3.6.3.31" evidence="5"/>
<reference evidence="5" key="1">
    <citation type="submission" date="2019-03" db="EMBL/GenBank/DDBJ databases">
        <authorList>
            <person name="Hao L."/>
        </authorList>
    </citation>
    <scope>NUCLEOTIDE SEQUENCE</scope>
</reference>
<dbReference type="Gene3D" id="3.40.50.300">
    <property type="entry name" value="P-loop containing nucleotide triphosphate hydrolases"/>
    <property type="match status" value="1"/>
</dbReference>
<dbReference type="GO" id="GO:0005524">
    <property type="term" value="F:ATP binding"/>
    <property type="evidence" value="ECO:0007669"/>
    <property type="project" value="UniProtKB-KW"/>
</dbReference>
<dbReference type="PROSITE" id="PS00211">
    <property type="entry name" value="ABC_TRANSPORTER_1"/>
    <property type="match status" value="1"/>
</dbReference>
<dbReference type="SMART" id="SM00382">
    <property type="entry name" value="AAA"/>
    <property type="match status" value="1"/>
</dbReference>
<dbReference type="InterPro" id="IPR017871">
    <property type="entry name" value="ABC_transporter-like_CS"/>
</dbReference>
<evidence type="ECO:0000313" key="5">
    <source>
        <dbReference type="EMBL" id="VFU17107.1"/>
    </source>
</evidence>
<dbReference type="SUPFAM" id="SSF50331">
    <property type="entry name" value="MOP-like"/>
    <property type="match status" value="1"/>
</dbReference>
<dbReference type="SUPFAM" id="SSF52540">
    <property type="entry name" value="P-loop containing nucleoside triphosphate hydrolases"/>
    <property type="match status" value="1"/>
</dbReference>
<name>A0A485M4V5_9ZZZZ</name>
<protein>
    <submittedName>
        <fullName evidence="5">Spermidine/putrescine import ATP-binding protein PotA</fullName>
        <ecNumber evidence="5">3.6.3.31</ecNumber>
    </submittedName>
</protein>
<keyword evidence="1" id="KW-0813">Transport</keyword>
<proteinExistence type="predicted"/>
<keyword evidence="3 5" id="KW-0067">ATP-binding</keyword>
<dbReference type="GO" id="GO:0016887">
    <property type="term" value="F:ATP hydrolysis activity"/>
    <property type="evidence" value="ECO:0007669"/>
    <property type="project" value="InterPro"/>
</dbReference>
<dbReference type="PROSITE" id="PS50893">
    <property type="entry name" value="ABC_TRANSPORTER_2"/>
    <property type="match status" value="1"/>
</dbReference>
<dbReference type="PANTHER" id="PTHR42781">
    <property type="entry name" value="SPERMIDINE/PUTRESCINE IMPORT ATP-BINDING PROTEIN POTA"/>
    <property type="match status" value="1"/>
</dbReference>
<evidence type="ECO:0000256" key="1">
    <source>
        <dbReference type="ARBA" id="ARBA00022448"/>
    </source>
</evidence>